<feature type="domain" description="Sigma-54 factor interaction" evidence="8">
    <location>
        <begin position="140"/>
        <end position="370"/>
    </location>
</feature>
<dbReference type="InterPro" id="IPR025943">
    <property type="entry name" value="Sigma_54_int_dom_ATP-bd_2"/>
</dbReference>
<dbReference type="PANTHER" id="PTHR32071">
    <property type="entry name" value="TRANSCRIPTIONAL REGULATORY PROTEIN"/>
    <property type="match status" value="1"/>
</dbReference>
<dbReference type="PROSITE" id="PS00676">
    <property type="entry name" value="SIGMA54_INTERACT_2"/>
    <property type="match status" value="1"/>
</dbReference>
<organism evidence="9 10">
    <name type="scientific">Sorangium cellulosum</name>
    <name type="common">Polyangium cellulosum</name>
    <dbReference type="NCBI Taxonomy" id="56"/>
    <lineage>
        <taxon>Bacteria</taxon>
        <taxon>Pseudomonadati</taxon>
        <taxon>Myxococcota</taxon>
        <taxon>Polyangia</taxon>
        <taxon>Polyangiales</taxon>
        <taxon>Polyangiaceae</taxon>
        <taxon>Sorangium</taxon>
    </lineage>
</organism>
<dbReference type="SMART" id="SM00240">
    <property type="entry name" value="FHA"/>
    <property type="match status" value="1"/>
</dbReference>
<feature type="region of interest" description="Disordered" evidence="6">
    <location>
        <begin position="382"/>
        <end position="606"/>
    </location>
</feature>
<dbReference type="Gene3D" id="3.40.50.300">
    <property type="entry name" value="P-loop containing nucleotide triphosphate hydrolases"/>
    <property type="match status" value="1"/>
</dbReference>
<feature type="compositionally biased region" description="Pro residues" evidence="6">
    <location>
        <begin position="418"/>
        <end position="429"/>
    </location>
</feature>
<dbReference type="PROSITE" id="PS50045">
    <property type="entry name" value="SIGMA54_INTERACT_4"/>
    <property type="match status" value="1"/>
</dbReference>
<evidence type="ECO:0000256" key="6">
    <source>
        <dbReference type="SAM" id="MobiDB-lite"/>
    </source>
</evidence>
<dbReference type="SMART" id="SM00382">
    <property type="entry name" value="AAA"/>
    <property type="match status" value="1"/>
</dbReference>
<keyword evidence="4" id="KW-0238">DNA-binding</keyword>
<dbReference type="Gene3D" id="2.60.200.20">
    <property type="match status" value="1"/>
</dbReference>
<dbReference type="GO" id="GO:0003677">
    <property type="term" value="F:DNA binding"/>
    <property type="evidence" value="ECO:0007669"/>
    <property type="project" value="UniProtKB-KW"/>
</dbReference>
<dbReference type="Pfam" id="PF00498">
    <property type="entry name" value="FHA"/>
    <property type="match status" value="1"/>
</dbReference>
<dbReference type="InterPro" id="IPR000253">
    <property type="entry name" value="FHA_dom"/>
</dbReference>
<dbReference type="GO" id="GO:0005524">
    <property type="term" value="F:ATP binding"/>
    <property type="evidence" value="ECO:0007669"/>
    <property type="project" value="UniProtKB-KW"/>
</dbReference>
<dbReference type="Pfam" id="PF25601">
    <property type="entry name" value="AAA_lid_14"/>
    <property type="match status" value="1"/>
</dbReference>
<keyword evidence="3" id="KW-0805">Transcription regulation</keyword>
<evidence type="ECO:0000256" key="5">
    <source>
        <dbReference type="ARBA" id="ARBA00023163"/>
    </source>
</evidence>
<protein>
    <recommendedName>
        <fullName evidence="11">Fis family transcriptional regulator</fullName>
    </recommendedName>
</protein>
<dbReference type="CDD" id="cd00060">
    <property type="entry name" value="FHA"/>
    <property type="match status" value="1"/>
</dbReference>
<evidence type="ECO:0000313" key="10">
    <source>
        <dbReference type="Proteomes" id="UP000295497"/>
    </source>
</evidence>
<sequence>MDEGFPGGDARGSCATLRLAIVAGSTIAFAPLPPRGCVVLGRDEGCDVRIEDRSVSRRHAVLHVGPPLRIEDLGSANGTFVGEQQLPGMTARTHRLRRLSRDSAEIGIGERFNLGATTIVVGRAPAEAAAAPDCCAPAGVVVRAAAMLALYEQAARAARSLISVLILGETGVGKEVLARTLHARSPRAGGPYVELNCAALPPSLLESELFGHEKSAFTGASQARPGLLESAHGGTLFLDEIGELPLAFQAKLLRVLEDRKVLRIGGRTPRRIDLRFVAATNRDLEAEVARGAFRQDLYFRLNGISLVVPPLRERVAEIGPLADRFLEEACRQLEQRSAPRLSPEALAVLEAYAWPGNVRELRNVIERAAVLCAGDSVEPADLPPHLASGGAGPRSGSAPPLSGPAPLSSAAPPSRGSTPPPAPPPPPVGPRRRRGAPRRRRGAPRHRRLPRRRPGTPPGRAGAAGRGRRGRRIPRGAPHADAALRGDGEAAARDEGRRSPARPGGARAVRRQPDARREAPRHLAAHADQPHRRVRNPAAAEAVALSAHELDERAAPPLRSVLVAPSRMPRSAASTSRSAPRASPRSASARAAAESLPASACSAACR</sequence>
<keyword evidence="1" id="KW-0547">Nucleotide-binding</keyword>
<name>A0A4P2QZF6_SORCE</name>
<reference evidence="9 10" key="1">
    <citation type="submission" date="2015-09" db="EMBL/GenBank/DDBJ databases">
        <title>Sorangium comparison.</title>
        <authorList>
            <person name="Zaburannyi N."/>
            <person name="Bunk B."/>
            <person name="Overmann J."/>
            <person name="Mueller R."/>
        </authorList>
    </citation>
    <scope>NUCLEOTIDE SEQUENCE [LARGE SCALE GENOMIC DNA]</scope>
    <source>
        <strain evidence="9 10">So ce836</strain>
    </source>
</reference>
<feature type="compositionally biased region" description="Basic and acidic residues" evidence="6">
    <location>
        <begin position="482"/>
        <end position="498"/>
    </location>
</feature>
<dbReference type="PROSITE" id="PS00675">
    <property type="entry name" value="SIGMA54_INTERACT_1"/>
    <property type="match status" value="1"/>
</dbReference>
<dbReference type="CDD" id="cd00009">
    <property type="entry name" value="AAA"/>
    <property type="match status" value="1"/>
</dbReference>
<keyword evidence="5" id="KW-0804">Transcription</keyword>
<evidence type="ECO:0008006" key="11">
    <source>
        <dbReference type="Google" id="ProtNLM"/>
    </source>
</evidence>
<accession>A0A4P2QZF6</accession>
<feature type="compositionally biased region" description="Basic residues" evidence="6">
    <location>
        <begin position="430"/>
        <end position="454"/>
    </location>
</feature>
<evidence type="ECO:0000256" key="2">
    <source>
        <dbReference type="ARBA" id="ARBA00022840"/>
    </source>
</evidence>
<keyword evidence="2" id="KW-0067">ATP-binding</keyword>
<dbReference type="InterPro" id="IPR025944">
    <property type="entry name" value="Sigma_54_int_dom_CS"/>
</dbReference>
<evidence type="ECO:0000256" key="4">
    <source>
        <dbReference type="ARBA" id="ARBA00023125"/>
    </source>
</evidence>
<gene>
    <name evidence="9" type="ORF">SOCE836_081980</name>
</gene>
<evidence type="ECO:0000259" key="8">
    <source>
        <dbReference type="PROSITE" id="PS50045"/>
    </source>
</evidence>
<dbReference type="GO" id="GO:0006355">
    <property type="term" value="P:regulation of DNA-templated transcription"/>
    <property type="evidence" value="ECO:0007669"/>
    <property type="project" value="InterPro"/>
</dbReference>
<feature type="compositionally biased region" description="Low complexity" evidence="6">
    <location>
        <begin position="538"/>
        <end position="547"/>
    </location>
</feature>
<dbReference type="Proteomes" id="UP000295497">
    <property type="component" value="Chromosome"/>
</dbReference>
<dbReference type="SUPFAM" id="SSF49879">
    <property type="entry name" value="SMAD/FHA domain"/>
    <property type="match status" value="1"/>
</dbReference>
<dbReference type="InterPro" id="IPR003593">
    <property type="entry name" value="AAA+_ATPase"/>
</dbReference>
<feature type="compositionally biased region" description="Low complexity" evidence="6">
    <location>
        <begin position="564"/>
        <end position="606"/>
    </location>
</feature>
<feature type="compositionally biased region" description="Low complexity" evidence="6">
    <location>
        <begin position="394"/>
        <end position="417"/>
    </location>
</feature>
<dbReference type="InterPro" id="IPR025662">
    <property type="entry name" value="Sigma_54_int_dom_ATP-bd_1"/>
</dbReference>
<dbReference type="EMBL" id="CP012672">
    <property type="protein sequence ID" value="AUX35994.1"/>
    <property type="molecule type" value="Genomic_DNA"/>
</dbReference>
<dbReference type="InterPro" id="IPR002078">
    <property type="entry name" value="Sigma_54_int"/>
</dbReference>
<evidence type="ECO:0000256" key="1">
    <source>
        <dbReference type="ARBA" id="ARBA00022741"/>
    </source>
</evidence>
<proteinExistence type="predicted"/>
<dbReference type="SUPFAM" id="SSF52540">
    <property type="entry name" value="P-loop containing nucleoside triphosphate hydrolases"/>
    <property type="match status" value="1"/>
</dbReference>
<dbReference type="InterPro" id="IPR008984">
    <property type="entry name" value="SMAD_FHA_dom_sf"/>
</dbReference>
<dbReference type="FunFam" id="3.40.50.300:FF:000006">
    <property type="entry name" value="DNA-binding transcriptional regulator NtrC"/>
    <property type="match status" value="1"/>
</dbReference>
<dbReference type="Pfam" id="PF00158">
    <property type="entry name" value="Sigma54_activat"/>
    <property type="match status" value="1"/>
</dbReference>
<feature type="domain" description="FHA" evidence="7">
    <location>
        <begin position="38"/>
        <end position="86"/>
    </location>
</feature>
<dbReference type="AlphaFoldDB" id="A0A4P2QZF6"/>
<evidence type="ECO:0000259" key="7">
    <source>
        <dbReference type="PROSITE" id="PS50006"/>
    </source>
</evidence>
<feature type="compositionally biased region" description="Basic and acidic residues" evidence="6">
    <location>
        <begin position="511"/>
        <end position="521"/>
    </location>
</feature>
<dbReference type="InterPro" id="IPR027417">
    <property type="entry name" value="P-loop_NTPase"/>
</dbReference>
<evidence type="ECO:0000256" key="3">
    <source>
        <dbReference type="ARBA" id="ARBA00023015"/>
    </source>
</evidence>
<dbReference type="Gene3D" id="1.10.8.60">
    <property type="match status" value="1"/>
</dbReference>
<dbReference type="InterPro" id="IPR058031">
    <property type="entry name" value="AAA_lid_NorR"/>
</dbReference>
<dbReference type="PROSITE" id="PS50006">
    <property type="entry name" value="FHA_DOMAIN"/>
    <property type="match status" value="1"/>
</dbReference>
<evidence type="ECO:0000313" key="9">
    <source>
        <dbReference type="EMBL" id="AUX35994.1"/>
    </source>
</evidence>
<dbReference type="PROSITE" id="PS00688">
    <property type="entry name" value="SIGMA54_INTERACT_3"/>
    <property type="match status" value="1"/>
</dbReference>